<dbReference type="GO" id="GO:0005829">
    <property type="term" value="C:cytosol"/>
    <property type="evidence" value="ECO:0007669"/>
    <property type="project" value="TreeGrafter"/>
</dbReference>
<dbReference type="UniPathway" id="UPA00064">
    <property type="reaction ID" value="UER00091"/>
</dbReference>
<dbReference type="AlphaFoldDB" id="M2PN61"/>
<dbReference type="InterPro" id="IPR005475">
    <property type="entry name" value="Transketolase-like_Pyr-bd"/>
</dbReference>
<keyword evidence="9 10" id="KW-0414">Isoprene biosynthesis</keyword>
<feature type="domain" description="Transketolase-like pyrimidine-binding" evidence="11">
    <location>
        <begin position="315"/>
        <end position="480"/>
    </location>
</feature>
<dbReference type="HAMAP" id="MF_00315">
    <property type="entry name" value="DXP_synth"/>
    <property type="match status" value="1"/>
</dbReference>
<comment type="catalytic activity">
    <reaction evidence="10">
        <text>D-glyceraldehyde 3-phosphate + pyruvate + H(+) = 1-deoxy-D-xylulose 5-phosphate + CO2</text>
        <dbReference type="Rhea" id="RHEA:12605"/>
        <dbReference type="ChEBI" id="CHEBI:15361"/>
        <dbReference type="ChEBI" id="CHEBI:15378"/>
        <dbReference type="ChEBI" id="CHEBI:16526"/>
        <dbReference type="ChEBI" id="CHEBI:57792"/>
        <dbReference type="ChEBI" id="CHEBI:59776"/>
        <dbReference type="EC" id="2.2.1.7"/>
    </reaction>
</comment>
<comment type="cofactor">
    <cofactor evidence="10">
        <name>Mg(2+)</name>
        <dbReference type="ChEBI" id="CHEBI:18420"/>
    </cofactor>
    <text evidence="10">Binds 1 Mg(2+) ion per subunit.</text>
</comment>
<evidence type="ECO:0000256" key="5">
    <source>
        <dbReference type="ARBA" id="ARBA00022723"/>
    </source>
</evidence>
<dbReference type="SMART" id="SM00861">
    <property type="entry name" value="Transket_pyr"/>
    <property type="match status" value="1"/>
</dbReference>
<dbReference type="EC" id="2.2.1.7" evidence="10"/>
<dbReference type="OrthoDB" id="9803371at2"/>
<feature type="binding site" evidence="10">
    <location>
        <position position="72"/>
    </location>
    <ligand>
        <name>thiamine diphosphate</name>
        <dbReference type="ChEBI" id="CHEBI:58937"/>
    </ligand>
</feature>
<keyword evidence="4 10" id="KW-0808">Transferase</keyword>
<evidence type="ECO:0000259" key="11">
    <source>
        <dbReference type="SMART" id="SM00861"/>
    </source>
</evidence>
<gene>
    <name evidence="10" type="primary">dxs</name>
    <name evidence="12" type="ORF">HMPREF9943_00777</name>
</gene>
<feature type="binding site" evidence="10">
    <location>
        <begin position="113"/>
        <end position="115"/>
    </location>
    <ligand>
        <name>thiamine diphosphate</name>
        <dbReference type="ChEBI" id="CHEBI:58937"/>
    </ligand>
</feature>
<dbReference type="RefSeq" id="WP_004802223.1">
    <property type="nucleotide sequence ID" value="NZ_AUGJ01000008.1"/>
</dbReference>
<dbReference type="GO" id="GO:0016114">
    <property type="term" value="P:terpenoid biosynthetic process"/>
    <property type="evidence" value="ECO:0007669"/>
    <property type="project" value="UniProtKB-UniRule"/>
</dbReference>
<feature type="binding site" evidence="10">
    <location>
        <position position="366"/>
    </location>
    <ligand>
        <name>thiamine diphosphate</name>
        <dbReference type="ChEBI" id="CHEBI:58937"/>
    </ligand>
</feature>
<evidence type="ECO:0000313" key="12">
    <source>
        <dbReference type="EMBL" id="EMD16999.1"/>
    </source>
</evidence>
<comment type="function">
    <text evidence="10">Catalyzes the acyloin condensation reaction between C atoms 2 and 3 of pyruvate and glyceraldehyde 3-phosphate to yield 1-deoxy-D-xylulose-5-phosphate (DXP).</text>
</comment>
<dbReference type="Proteomes" id="UP000011758">
    <property type="component" value="Unassembled WGS sequence"/>
</dbReference>
<dbReference type="GO" id="GO:0019288">
    <property type="term" value="P:isopentenyl diphosphate biosynthetic process, methylerythritol 4-phosphate pathway"/>
    <property type="evidence" value="ECO:0007669"/>
    <property type="project" value="TreeGrafter"/>
</dbReference>
<reference evidence="12 13" key="1">
    <citation type="submission" date="2013-02" db="EMBL/GenBank/DDBJ databases">
        <title>The Genome Sequence of Lactobacillus catenaformis F0143.</title>
        <authorList>
            <consortium name="The Broad Institute Genome Sequencing Platform"/>
            <person name="Earl A."/>
            <person name="Ward D."/>
            <person name="Feldgarden M."/>
            <person name="Gevers D."/>
            <person name="Izard J."/>
            <person name="Blanton J.M."/>
            <person name="Mathney J."/>
            <person name="Dewhirst F.E."/>
            <person name="Young S.K."/>
            <person name="Zeng Q."/>
            <person name="Gargeya S."/>
            <person name="Fitzgerald M."/>
            <person name="Haas B."/>
            <person name="Abouelleil A."/>
            <person name="Alvarado L."/>
            <person name="Arachchi H.M."/>
            <person name="Berlin A."/>
            <person name="Chapman S.B."/>
            <person name="Gearin G."/>
            <person name="Goldberg J."/>
            <person name="Griggs A."/>
            <person name="Gujja S."/>
            <person name="Hansen M."/>
            <person name="Heiman D."/>
            <person name="Howarth C."/>
            <person name="Larimer J."/>
            <person name="Lui A."/>
            <person name="MacDonald P.J.P."/>
            <person name="McCowen C."/>
            <person name="Montmayeur A."/>
            <person name="Murphy C."/>
            <person name="Neiman D."/>
            <person name="Pearson M."/>
            <person name="Priest M."/>
            <person name="Roberts A."/>
            <person name="Saif S."/>
            <person name="Shea T."/>
            <person name="Sisk P."/>
            <person name="Stolte C."/>
            <person name="Sykes S."/>
            <person name="Wortman J."/>
            <person name="Nusbaum C."/>
            <person name="Birren B."/>
        </authorList>
    </citation>
    <scope>NUCLEOTIDE SEQUENCE [LARGE SCALE GENOMIC DNA]</scope>
    <source>
        <strain evidence="12 13">OT 569</strain>
    </source>
</reference>
<feature type="binding site" evidence="10">
    <location>
        <begin position="145"/>
        <end position="146"/>
    </location>
    <ligand>
        <name>thiamine diphosphate</name>
        <dbReference type="ChEBI" id="CHEBI:58937"/>
    </ligand>
</feature>
<keyword evidence="6 10" id="KW-0460">Magnesium</keyword>
<organism evidence="12 13">
    <name type="scientific">Eggerthia catenaformis OT 569 = DSM 20559</name>
    <dbReference type="NCBI Taxonomy" id="999415"/>
    <lineage>
        <taxon>Bacteria</taxon>
        <taxon>Bacillati</taxon>
        <taxon>Bacillota</taxon>
        <taxon>Erysipelotrichia</taxon>
        <taxon>Erysipelotrichales</taxon>
        <taxon>Coprobacillaceae</taxon>
        <taxon>Eggerthia</taxon>
    </lineage>
</organism>
<dbReference type="Pfam" id="PF02779">
    <property type="entry name" value="Transket_pyr"/>
    <property type="match status" value="1"/>
</dbReference>
<dbReference type="InterPro" id="IPR049557">
    <property type="entry name" value="Transketolase_CS"/>
</dbReference>
<comment type="cofactor">
    <cofactor evidence="10">
        <name>thiamine diphosphate</name>
        <dbReference type="ChEBI" id="CHEBI:58937"/>
    </cofactor>
    <text evidence="10">Binds 1 thiamine pyrophosphate per subunit.</text>
</comment>
<dbReference type="SUPFAM" id="SSF52922">
    <property type="entry name" value="TK C-terminal domain-like"/>
    <property type="match status" value="1"/>
</dbReference>
<comment type="pathway">
    <text evidence="1 10">Metabolic intermediate biosynthesis; 1-deoxy-D-xylulose 5-phosphate biosynthesis; 1-deoxy-D-xylulose 5-phosphate from D-glyceraldehyde 3-phosphate and pyruvate: step 1/1.</text>
</comment>
<dbReference type="SUPFAM" id="SSF52518">
    <property type="entry name" value="Thiamin diphosphate-binding fold (THDP-binding)"/>
    <property type="match status" value="2"/>
</dbReference>
<evidence type="ECO:0000256" key="10">
    <source>
        <dbReference type="HAMAP-Rule" id="MF_00315"/>
    </source>
</evidence>
<dbReference type="CDD" id="cd07033">
    <property type="entry name" value="TPP_PYR_DXS_TK_like"/>
    <property type="match status" value="1"/>
</dbReference>
<dbReference type="NCBIfam" id="TIGR00204">
    <property type="entry name" value="dxs"/>
    <property type="match status" value="1"/>
</dbReference>
<feature type="binding site" evidence="10">
    <location>
        <position position="173"/>
    </location>
    <ligand>
        <name>thiamine diphosphate</name>
        <dbReference type="ChEBI" id="CHEBI:58937"/>
    </ligand>
</feature>
<comment type="similarity">
    <text evidence="2 10">Belongs to the transketolase family. DXPS subfamily.</text>
</comment>
<dbReference type="GO" id="GO:0030976">
    <property type="term" value="F:thiamine pyrophosphate binding"/>
    <property type="evidence" value="ECO:0007669"/>
    <property type="project" value="UniProtKB-UniRule"/>
</dbReference>
<dbReference type="CDD" id="cd02007">
    <property type="entry name" value="TPP_DXS"/>
    <property type="match status" value="1"/>
</dbReference>
<comment type="subunit">
    <text evidence="3 10">Homodimer.</text>
</comment>
<evidence type="ECO:0000256" key="6">
    <source>
        <dbReference type="ARBA" id="ARBA00022842"/>
    </source>
</evidence>
<dbReference type="eggNOG" id="COG1154">
    <property type="taxonomic scope" value="Bacteria"/>
</dbReference>
<feature type="binding site" evidence="10">
    <location>
        <position position="173"/>
    </location>
    <ligand>
        <name>Mg(2+)</name>
        <dbReference type="ChEBI" id="CHEBI:18420"/>
    </ligand>
</feature>
<dbReference type="InterPro" id="IPR029061">
    <property type="entry name" value="THDP-binding"/>
</dbReference>
<evidence type="ECO:0000256" key="9">
    <source>
        <dbReference type="ARBA" id="ARBA00023229"/>
    </source>
</evidence>
<dbReference type="Gene3D" id="3.40.50.920">
    <property type="match status" value="1"/>
</dbReference>
<dbReference type="GO" id="GO:0009228">
    <property type="term" value="P:thiamine biosynthetic process"/>
    <property type="evidence" value="ECO:0007669"/>
    <property type="project" value="UniProtKB-UniRule"/>
</dbReference>
<evidence type="ECO:0000313" key="13">
    <source>
        <dbReference type="Proteomes" id="UP000011758"/>
    </source>
</evidence>
<evidence type="ECO:0000256" key="4">
    <source>
        <dbReference type="ARBA" id="ARBA00022679"/>
    </source>
</evidence>
<keyword evidence="7 10" id="KW-0784">Thiamine biosynthesis</keyword>
<dbReference type="GO" id="GO:0008661">
    <property type="term" value="F:1-deoxy-D-xylulose-5-phosphate synthase activity"/>
    <property type="evidence" value="ECO:0007669"/>
    <property type="project" value="UniProtKB-UniRule"/>
</dbReference>
<dbReference type="PANTHER" id="PTHR43322:SF5">
    <property type="entry name" value="1-DEOXY-D-XYLULOSE-5-PHOSPHATE SYNTHASE, CHLOROPLASTIC"/>
    <property type="match status" value="1"/>
</dbReference>
<dbReference type="PANTHER" id="PTHR43322">
    <property type="entry name" value="1-D-DEOXYXYLULOSE 5-PHOSPHATE SYNTHASE-RELATED"/>
    <property type="match status" value="1"/>
</dbReference>
<dbReference type="InterPro" id="IPR033248">
    <property type="entry name" value="Transketolase_C"/>
</dbReference>
<feature type="binding site" evidence="10">
    <location>
        <position position="144"/>
    </location>
    <ligand>
        <name>Mg(2+)</name>
        <dbReference type="ChEBI" id="CHEBI:18420"/>
    </ligand>
</feature>
<evidence type="ECO:0000256" key="1">
    <source>
        <dbReference type="ARBA" id="ARBA00004980"/>
    </source>
</evidence>
<dbReference type="InterPro" id="IPR005477">
    <property type="entry name" value="Dxylulose-5-P_synthase"/>
</dbReference>
<dbReference type="NCBIfam" id="NF003933">
    <property type="entry name" value="PRK05444.2-2"/>
    <property type="match status" value="1"/>
</dbReference>
<comment type="caution">
    <text evidence="12">The sequence shown here is derived from an EMBL/GenBank/DDBJ whole genome shotgun (WGS) entry which is preliminary data.</text>
</comment>
<keyword evidence="8 10" id="KW-0786">Thiamine pyrophosphate</keyword>
<keyword evidence="13" id="KW-1185">Reference proteome</keyword>
<feature type="binding site" evidence="10">
    <location>
        <position position="283"/>
    </location>
    <ligand>
        <name>thiamine diphosphate</name>
        <dbReference type="ChEBI" id="CHEBI:58937"/>
    </ligand>
</feature>
<name>M2PN61_9FIRM</name>
<evidence type="ECO:0000256" key="7">
    <source>
        <dbReference type="ARBA" id="ARBA00022977"/>
    </source>
</evidence>
<sequence>MDIKEIKDSQFLKQLNIKQLENLSSEIRDFTMHSVAKTGGHFSSNLGVVELTVALHYVFNFPKDKILFDVGHQAYIHKILSGRACQFDTLRQYQGLSGFQKRSESPYDIWEAGHSSTALSASIGLATARDLKKSDYEVIAFVGDAAIMSGESFEALNYIGSSHTKVIIILNDNNMSITKNVGGLSDFLSDVRVSKGFKRARQNYVHFLSKTNAGKKIYEATKKMKDALKDKVLDDTLFSHFGLDYIGPIDGHNMNDLIQALSTVKDIDHSVVLHVKTIKGKGYPKAEKDKIGLYHGVSSFNLDEGILPSYSKNEQTWSQAISQHLLYMMTNYNDICAVTPAMITGSCLNKVFEKYPERCFDVGIAEEHAMTFIGGLSIGGMFPFLSIYSSFSQRAYDQLNHDIARMNIPCLIGIDRVGLVGEDGSTHHGVFDLGLFMPLPNVVIMVPSNQLEAEAMMNTAYRLRDKPYIIRYSKSTLMRLPVHNDQIMKIGQWKKELYSENNSVTIITYGDSVSKIRKAANENNYRINLINALFLKPIDYKLLEEIKETKIIVYETVMKKGSLGEAIAYYYANKQNSVNMHFIGLEDHYVAHGSVEELMNQEKISLNDLYSLIKEVVNE</sequence>
<evidence type="ECO:0000256" key="8">
    <source>
        <dbReference type="ARBA" id="ARBA00023052"/>
    </source>
</evidence>
<proteinExistence type="inferred from homology"/>
<accession>M2PN61</accession>
<dbReference type="GO" id="GO:0000287">
    <property type="term" value="F:magnesium ion binding"/>
    <property type="evidence" value="ECO:0007669"/>
    <property type="project" value="UniProtKB-UniRule"/>
</dbReference>
<keyword evidence="5 10" id="KW-0479">Metal-binding</keyword>
<dbReference type="PROSITE" id="PS00801">
    <property type="entry name" value="TRANSKETOLASE_1"/>
    <property type="match status" value="1"/>
</dbReference>
<dbReference type="Pfam" id="PF02780">
    <property type="entry name" value="Transketolase_C"/>
    <property type="match status" value="1"/>
</dbReference>
<dbReference type="PATRIC" id="fig|999415.3.peg.780"/>
<evidence type="ECO:0000256" key="3">
    <source>
        <dbReference type="ARBA" id="ARBA00011738"/>
    </source>
</evidence>
<protein>
    <recommendedName>
        <fullName evidence="10">1-deoxy-D-xylulose-5-phosphate synthase</fullName>
        <ecNumber evidence="10">2.2.1.7</ecNumber>
    </recommendedName>
    <alternativeName>
        <fullName evidence="10">1-deoxyxylulose-5-phosphate synthase</fullName>
        <shortName evidence="10">DXP synthase</shortName>
        <shortName evidence="10">DXPS</shortName>
    </alternativeName>
</protein>
<dbReference type="Gene3D" id="3.40.50.970">
    <property type="match status" value="2"/>
</dbReference>
<dbReference type="EMBL" id="AGEJ01000012">
    <property type="protein sequence ID" value="EMD16999.1"/>
    <property type="molecule type" value="Genomic_DNA"/>
</dbReference>
<dbReference type="STRING" id="999415.HMPREF9943_00777"/>
<dbReference type="InterPro" id="IPR009014">
    <property type="entry name" value="Transketo_C/PFOR_II"/>
</dbReference>
<dbReference type="Pfam" id="PF13292">
    <property type="entry name" value="DXP_synthase_N"/>
    <property type="match status" value="1"/>
</dbReference>
<evidence type="ECO:0000256" key="2">
    <source>
        <dbReference type="ARBA" id="ARBA00011081"/>
    </source>
</evidence>